<feature type="transmembrane region" description="Helical" evidence="1">
    <location>
        <begin position="78"/>
        <end position="108"/>
    </location>
</feature>
<dbReference type="Proteomes" id="UP000199662">
    <property type="component" value="Unassembled WGS sequence"/>
</dbReference>
<name>A0A1H6ZCF2_9FIRM</name>
<dbReference type="RefSeq" id="WP_091831420.1">
    <property type="nucleotide sequence ID" value="NZ_FNZK01000009.1"/>
</dbReference>
<keyword evidence="1" id="KW-1133">Transmembrane helix</keyword>
<dbReference type="STRING" id="84035.SAMN05660742_10957"/>
<gene>
    <name evidence="2" type="ORF">SAMN05660742_10957</name>
</gene>
<reference evidence="2 3" key="1">
    <citation type="submission" date="2016-10" db="EMBL/GenBank/DDBJ databases">
        <authorList>
            <person name="de Groot N.N."/>
        </authorList>
    </citation>
    <scope>NUCLEOTIDE SEQUENCE [LARGE SCALE GENOMIC DNA]</scope>
    <source>
        <strain evidence="2 3">DSM 2179</strain>
    </source>
</reference>
<evidence type="ECO:0000313" key="3">
    <source>
        <dbReference type="Proteomes" id="UP000199662"/>
    </source>
</evidence>
<proteinExistence type="predicted"/>
<keyword evidence="3" id="KW-1185">Reference proteome</keyword>
<evidence type="ECO:0000256" key="1">
    <source>
        <dbReference type="SAM" id="Phobius"/>
    </source>
</evidence>
<protein>
    <submittedName>
        <fullName evidence="2">Uncharacterized protein</fullName>
    </submittedName>
</protein>
<keyword evidence="1" id="KW-0472">Membrane</keyword>
<evidence type="ECO:0000313" key="2">
    <source>
        <dbReference type="EMBL" id="SEJ51101.1"/>
    </source>
</evidence>
<accession>A0A1H6ZCF2</accession>
<dbReference type="Gene3D" id="1.10.1760.20">
    <property type="match status" value="1"/>
</dbReference>
<dbReference type="AlphaFoldDB" id="A0A1H6ZCF2"/>
<organism evidence="2 3">
    <name type="scientific">Propionispira arboris</name>
    <dbReference type="NCBI Taxonomy" id="84035"/>
    <lineage>
        <taxon>Bacteria</taxon>
        <taxon>Bacillati</taxon>
        <taxon>Bacillota</taxon>
        <taxon>Negativicutes</taxon>
        <taxon>Selenomonadales</taxon>
        <taxon>Selenomonadaceae</taxon>
        <taxon>Propionispira</taxon>
    </lineage>
</organism>
<dbReference type="EMBL" id="FNZK01000009">
    <property type="protein sequence ID" value="SEJ51101.1"/>
    <property type="molecule type" value="Genomic_DNA"/>
</dbReference>
<keyword evidence="1" id="KW-0812">Transmembrane</keyword>
<sequence length="161" mass="17114">MNLRNMTTTALLAALIAISGSFKIPGFIPGTEFQLSAPLAVAICAVYGFQRYFIAGVIASTLVLLLGTQTVLNVAIALLFRVVIGIVFYLGGTSLFVIVIAGPIASFIARLAFIGIIGQAGWIVIFAAIPGMIYTALAAWPLTLVLRRVRQTAERMLTNVV</sequence>
<feature type="transmembrane region" description="Helical" evidence="1">
    <location>
        <begin position="120"/>
        <end position="146"/>
    </location>
</feature>